<dbReference type="GO" id="GO:0005886">
    <property type="term" value="C:plasma membrane"/>
    <property type="evidence" value="ECO:0007669"/>
    <property type="project" value="TreeGrafter"/>
</dbReference>
<dbReference type="GO" id="GO:0006817">
    <property type="term" value="P:phosphate ion transport"/>
    <property type="evidence" value="ECO:0007669"/>
    <property type="project" value="TreeGrafter"/>
</dbReference>
<feature type="compositionally biased region" description="Gly residues" evidence="6">
    <location>
        <begin position="834"/>
        <end position="847"/>
    </location>
</feature>
<feature type="compositionally biased region" description="Basic and acidic residues" evidence="6">
    <location>
        <begin position="822"/>
        <end position="833"/>
    </location>
</feature>
<feature type="domain" description="EXS" evidence="8">
    <location>
        <begin position="636"/>
        <end position="829"/>
    </location>
</feature>
<keyword evidence="11" id="KW-1185">Reference proteome</keyword>
<evidence type="ECO:0000256" key="2">
    <source>
        <dbReference type="ARBA" id="ARBA00009665"/>
    </source>
</evidence>
<dbReference type="OrthoDB" id="9970435at2759"/>
<dbReference type="GO" id="GO:0000822">
    <property type="term" value="F:inositol hexakisphosphate binding"/>
    <property type="evidence" value="ECO:0007669"/>
    <property type="project" value="TreeGrafter"/>
</dbReference>
<dbReference type="PANTHER" id="PTHR10783:SF103">
    <property type="entry name" value="SOLUTE CARRIER FAMILY 53 MEMBER 1"/>
    <property type="match status" value="1"/>
</dbReference>
<feature type="transmembrane region" description="Helical" evidence="7">
    <location>
        <begin position="701"/>
        <end position="723"/>
    </location>
</feature>
<dbReference type="InterPro" id="IPR004331">
    <property type="entry name" value="SPX_dom"/>
</dbReference>
<dbReference type="GO" id="GO:0005794">
    <property type="term" value="C:Golgi apparatus"/>
    <property type="evidence" value="ECO:0007669"/>
    <property type="project" value="TreeGrafter"/>
</dbReference>
<proteinExistence type="inferred from homology"/>
<dbReference type="VEuPathDB" id="FungiDB:AMAG_14378"/>
<dbReference type="PANTHER" id="PTHR10783">
    <property type="entry name" value="XENOTROPIC AND POLYTROPIC RETROVIRUS RECEPTOR 1-RELATED"/>
    <property type="match status" value="1"/>
</dbReference>
<feature type="transmembrane region" description="Helical" evidence="7">
    <location>
        <begin position="769"/>
        <end position="788"/>
    </location>
</feature>
<evidence type="ECO:0000256" key="4">
    <source>
        <dbReference type="ARBA" id="ARBA00022989"/>
    </source>
</evidence>
<evidence type="ECO:0000259" key="9">
    <source>
        <dbReference type="PROSITE" id="PS51382"/>
    </source>
</evidence>
<dbReference type="Pfam" id="PF03124">
    <property type="entry name" value="EXS"/>
    <property type="match status" value="1"/>
</dbReference>
<feature type="transmembrane region" description="Helical" evidence="7">
    <location>
        <begin position="607"/>
        <end position="627"/>
    </location>
</feature>
<dbReference type="AlphaFoldDB" id="A0A0L0T532"/>
<dbReference type="Proteomes" id="UP000054350">
    <property type="component" value="Unassembled WGS sequence"/>
</dbReference>
<feature type="transmembrane region" description="Helical" evidence="7">
    <location>
        <begin position="639"/>
        <end position="658"/>
    </location>
</feature>
<keyword evidence="5 7" id="KW-0472">Membrane</keyword>
<feature type="region of interest" description="Disordered" evidence="6">
    <location>
        <begin position="818"/>
        <end position="847"/>
    </location>
</feature>
<evidence type="ECO:0000313" key="11">
    <source>
        <dbReference type="Proteomes" id="UP000054350"/>
    </source>
</evidence>
<gene>
    <name evidence="10" type="ORF">AMAG_14378</name>
</gene>
<feature type="transmembrane region" description="Helical" evidence="7">
    <location>
        <begin position="486"/>
        <end position="512"/>
    </location>
</feature>
<evidence type="ECO:0000259" key="8">
    <source>
        <dbReference type="PROSITE" id="PS51380"/>
    </source>
</evidence>
<evidence type="ECO:0000256" key="6">
    <source>
        <dbReference type="SAM" id="MobiDB-lite"/>
    </source>
</evidence>
<dbReference type="PROSITE" id="PS51380">
    <property type="entry name" value="EXS"/>
    <property type="match status" value="1"/>
</dbReference>
<dbReference type="PROSITE" id="PS51382">
    <property type="entry name" value="SPX"/>
    <property type="match status" value="1"/>
</dbReference>
<comment type="similarity">
    <text evidence="2">Belongs to the SYG1 (TC 2.A.94) family.</text>
</comment>
<feature type="domain" description="SPX" evidence="9">
    <location>
        <begin position="1"/>
        <end position="389"/>
    </location>
</feature>
<dbReference type="EMBL" id="GG745362">
    <property type="protein sequence ID" value="KNE69850.1"/>
    <property type="molecule type" value="Genomic_DNA"/>
</dbReference>
<comment type="subcellular location">
    <subcellularLocation>
        <location evidence="1">Membrane</location>
        <topology evidence="1">Multi-pass membrane protein</topology>
    </subcellularLocation>
</comment>
<accession>A0A0L0T532</accession>
<evidence type="ECO:0000256" key="5">
    <source>
        <dbReference type="ARBA" id="ARBA00023136"/>
    </source>
</evidence>
<dbReference type="InterPro" id="IPR004342">
    <property type="entry name" value="EXS_C"/>
</dbReference>
<feature type="transmembrane region" description="Helical" evidence="7">
    <location>
        <begin position="558"/>
        <end position="580"/>
    </location>
</feature>
<evidence type="ECO:0000256" key="7">
    <source>
        <dbReference type="SAM" id="Phobius"/>
    </source>
</evidence>
<dbReference type="CDD" id="cd14475">
    <property type="entry name" value="SPX_SYG1_like"/>
    <property type="match status" value="1"/>
</dbReference>
<protein>
    <recommendedName>
        <fullName evidence="12">SPX domain-containing protein</fullName>
    </recommendedName>
</protein>
<organism evidence="10 11">
    <name type="scientific">Allomyces macrogynus (strain ATCC 38327)</name>
    <name type="common">Allomyces javanicus var. macrogynus</name>
    <dbReference type="NCBI Taxonomy" id="578462"/>
    <lineage>
        <taxon>Eukaryota</taxon>
        <taxon>Fungi</taxon>
        <taxon>Fungi incertae sedis</taxon>
        <taxon>Blastocladiomycota</taxon>
        <taxon>Blastocladiomycetes</taxon>
        <taxon>Blastocladiales</taxon>
        <taxon>Blastocladiaceae</taxon>
        <taxon>Allomyces</taxon>
    </lineage>
</organism>
<dbReference type="OMA" id="NPYTWLF"/>
<dbReference type="GO" id="GO:0016036">
    <property type="term" value="P:cellular response to phosphate starvation"/>
    <property type="evidence" value="ECO:0007669"/>
    <property type="project" value="TreeGrafter"/>
</dbReference>
<evidence type="ECO:0000256" key="1">
    <source>
        <dbReference type="ARBA" id="ARBA00004141"/>
    </source>
</evidence>
<dbReference type="Pfam" id="PF03105">
    <property type="entry name" value="SPX"/>
    <property type="match status" value="2"/>
</dbReference>
<feature type="transmembrane region" description="Helical" evidence="7">
    <location>
        <begin position="744"/>
        <end position="763"/>
    </location>
</feature>
<keyword evidence="3 7" id="KW-0812">Transmembrane</keyword>
<name>A0A0L0T532_ALLM3</name>
<evidence type="ECO:0000313" key="10">
    <source>
        <dbReference type="EMBL" id="KNE69850.1"/>
    </source>
</evidence>
<reference evidence="10 11" key="1">
    <citation type="submission" date="2009-11" db="EMBL/GenBank/DDBJ databases">
        <title>Annotation of Allomyces macrogynus ATCC 38327.</title>
        <authorList>
            <consortium name="The Broad Institute Genome Sequencing Platform"/>
            <person name="Russ C."/>
            <person name="Cuomo C."/>
            <person name="Burger G."/>
            <person name="Gray M.W."/>
            <person name="Holland P.W.H."/>
            <person name="King N."/>
            <person name="Lang F.B.F."/>
            <person name="Roger A.J."/>
            <person name="Ruiz-Trillo I."/>
            <person name="Young S.K."/>
            <person name="Zeng Q."/>
            <person name="Gargeya S."/>
            <person name="Fitzgerald M."/>
            <person name="Haas B."/>
            <person name="Abouelleil A."/>
            <person name="Alvarado L."/>
            <person name="Arachchi H.M."/>
            <person name="Berlin A."/>
            <person name="Chapman S.B."/>
            <person name="Gearin G."/>
            <person name="Goldberg J."/>
            <person name="Griggs A."/>
            <person name="Gujja S."/>
            <person name="Hansen M."/>
            <person name="Heiman D."/>
            <person name="Howarth C."/>
            <person name="Larimer J."/>
            <person name="Lui A."/>
            <person name="MacDonald P.J.P."/>
            <person name="McCowen C."/>
            <person name="Montmayeur A."/>
            <person name="Murphy C."/>
            <person name="Neiman D."/>
            <person name="Pearson M."/>
            <person name="Priest M."/>
            <person name="Roberts A."/>
            <person name="Saif S."/>
            <person name="Shea T."/>
            <person name="Sisk P."/>
            <person name="Stolte C."/>
            <person name="Sykes S."/>
            <person name="Wortman J."/>
            <person name="Nusbaum C."/>
            <person name="Birren B."/>
        </authorList>
    </citation>
    <scope>NUCLEOTIDE SEQUENCE [LARGE SCALE GENOMIC DNA]</scope>
    <source>
        <strain evidence="10 11">ATCC 38327</strain>
    </source>
</reference>
<evidence type="ECO:0008006" key="12">
    <source>
        <dbReference type="Google" id="ProtNLM"/>
    </source>
</evidence>
<feature type="region of interest" description="Disordered" evidence="6">
    <location>
        <begin position="48"/>
        <end position="78"/>
    </location>
</feature>
<dbReference type="eggNOG" id="KOG1162">
    <property type="taxonomic scope" value="Eukaryota"/>
</dbReference>
<feature type="transmembrane region" description="Helical" evidence="7">
    <location>
        <begin position="524"/>
        <end position="546"/>
    </location>
</feature>
<reference evidence="11" key="2">
    <citation type="submission" date="2009-11" db="EMBL/GenBank/DDBJ databases">
        <title>The Genome Sequence of Allomyces macrogynus strain ATCC 38327.</title>
        <authorList>
            <consortium name="The Broad Institute Genome Sequencing Platform"/>
            <person name="Russ C."/>
            <person name="Cuomo C."/>
            <person name="Shea T."/>
            <person name="Young S.K."/>
            <person name="Zeng Q."/>
            <person name="Koehrsen M."/>
            <person name="Haas B."/>
            <person name="Borodovsky M."/>
            <person name="Guigo R."/>
            <person name="Alvarado L."/>
            <person name="Berlin A."/>
            <person name="Borenstein D."/>
            <person name="Chen Z."/>
            <person name="Engels R."/>
            <person name="Freedman E."/>
            <person name="Gellesch M."/>
            <person name="Goldberg J."/>
            <person name="Griggs A."/>
            <person name="Gujja S."/>
            <person name="Heiman D."/>
            <person name="Hepburn T."/>
            <person name="Howarth C."/>
            <person name="Jen D."/>
            <person name="Larson L."/>
            <person name="Lewis B."/>
            <person name="Mehta T."/>
            <person name="Park D."/>
            <person name="Pearson M."/>
            <person name="Roberts A."/>
            <person name="Saif S."/>
            <person name="Shenoy N."/>
            <person name="Sisk P."/>
            <person name="Stolte C."/>
            <person name="Sykes S."/>
            <person name="Walk T."/>
            <person name="White J."/>
            <person name="Yandava C."/>
            <person name="Burger G."/>
            <person name="Gray M.W."/>
            <person name="Holland P.W.H."/>
            <person name="King N."/>
            <person name="Lang F.B.F."/>
            <person name="Roger A.J."/>
            <person name="Ruiz-Trillo I."/>
            <person name="Lander E."/>
            <person name="Nusbaum C."/>
        </authorList>
    </citation>
    <scope>NUCLEOTIDE SEQUENCE [LARGE SCALE GENOMIC DNA]</scope>
    <source>
        <strain evidence="11">ATCC 38327</strain>
    </source>
</reference>
<evidence type="ECO:0000256" key="3">
    <source>
        <dbReference type="ARBA" id="ARBA00022692"/>
    </source>
</evidence>
<keyword evidence="4 7" id="KW-1133">Transmembrane helix</keyword>
<sequence length="847" mass="94718">MKFAKSLAQEAVPEWRAKYLDYRGLKKKITLIQHEQIIAAGGTIPASAAVSRSNSPDGSAPALSPRGLSPRGRPGAPDESLALLAEVDPASTTDDDRGMTPAVADDAARAAPSLHQSLHAHFANDEKTGGPAHAHVPFPTTTASSAAASSVASLDSSPATPARGRGGAAKYVLANAGGEDALQVLGSLGSDMDQALILDMHLDNVADATAHAKSRDRSRSVVRKSSFRSTISAYRQRHRAGTVMAGVDEPVVIGAFDEFLETRGQAEKEFFKMLDAELSKIDTFYNEQRQVQLDTMSKIKQQIAMQRQERNSLEAALTTEPVVLRFLHSAPVSPSTMIRKKVLRDAMLEFYRGLLLLRNYQILNFTGCFKILKKFSKTAHWQASRPYMTDRKPLLKWDQDRTVRDLLKETENLYCEFFANGRRQVGMKQLRLPDKRKVTYQEVTWTSGFFLGAGLCLLIQCIVVIIKGETYNAPHFIPMVQVYSGLLMPIVFAMLFVGCLSMWSIHGVNYAFIFEFDSRDHIHYLEFLSLPSLLFFTWSLFVFLTLSPYSADLGMSPLVLPVVFSAVIVALFANPLPVMYRGARYWLIRTLTRIVLSPFHKIYFRDFFLTDILCSLTFSLTSLPLFFCVSFRQQETCDTSTSLFTLAFALVPLVLRFVQCLRRTYDSGHLHPHMTNAVKYALSSAVVVASFHWRATQLNAWFYLWIGISCAATMYAIAWDTVFDWGLLQRGARGLRADKIFPEWWYYAAMVVNVVLRASWVMLVSPGHWLPTLPVFTLTMVSALLEVVRRVIWCLFRMENEHVSNCGQFRATKEIPLPRAPHTHDHDEDDVHGGHPGTGGVGVNAHV</sequence>
<feature type="transmembrane region" description="Helical" evidence="7">
    <location>
        <begin position="443"/>
        <end position="466"/>
    </location>
</feature>
<dbReference type="STRING" id="578462.A0A0L0T532"/>